<sequence length="410" mass="47265">MPKRLLIIGFVWPEPKSSAAGSRMMQLIRFFQLENYEITFVSACAKTNNAVNLNAIGVEDAFVELNNSSFNGFIKTLKPDVVLFDRFMTEEQFGWRVAQECPNTIRVLDTEDLHSLRKGRHQAFKDKQPFSKRYLFNEIAKREIASIYRCDLTLMISEAEIEILSTDFNVPKSLLVYLPFLLEKLPEESIEELPYFEQRKHFVTIGNFLHEPNFNATLYLKETIWPLIKEKLPHAEMHIYGAYATQKVNQLNNIKEGFMVKGFADDANKVMQQARVCLAPLRFGAGLKGKLIDAMKNGTPCVTTRIGAEGMFGNLAPNGFIEDLPDLFAEKSVQLYQEESLWRNKQLKGFEIIKKRFDAAKHQKNLLAVLVETEKNLPNHRLNNFTGQMLQHHAMQSTKYMSKWIEEKNK</sequence>
<dbReference type="Gene3D" id="3.40.50.2000">
    <property type="entry name" value="Glycogen Phosphorylase B"/>
    <property type="match status" value="1"/>
</dbReference>
<dbReference type="Proteomes" id="UP000600588">
    <property type="component" value="Unassembled WGS sequence"/>
</dbReference>
<comment type="caution">
    <text evidence="1">The sequence shown here is derived from an EMBL/GenBank/DDBJ whole genome shotgun (WGS) entry which is preliminary data.</text>
</comment>
<dbReference type="AlphaFoldDB" id="A0A8J6Q461"/>
<dbReference type="CDD" id="cd03801">
    <property type="entry name" value="GT4_PimA-like"/>
    <property type="match status" value="1"/>
</dbReference>
<dbReference type="RefSeq" id="WP_188230938.1">
    <property type="nucleotide sequence ID" value="NZ_JACVXB010000006.1"/>
</dbReference>
<protein>
    <submittedName>
        <fullName evidence="1">Glycosyltransferase family 4 protein</fullName>
    </submittedName>
</protein>
<accession>A0A8J6Q461</accession>
<dbReference type="SUPFAM" id="SSF53756">
    <property type="entry name" value="UDP-Glycosyltransferase/glycogen phosphorylase"/>
    <property type="match status" value="1"/>
</dbReference>
<evidence type="ECO:0000313" key="1">
    <source>
        <dbReference type="EMBL" id="MBD0833155.1"/>
    </source>
</evidence>
<dbReference type="EMBL" id="JACVXB010000006">
    <property type="protein sequence ID" value="MBD0833155.1"/>
    <property type="molecule type" value="Genomic_DNA"/>
</dbReference>
<proteinExistence type="predicted"/>
<evidence type="ECO:0000313" key="2">
    <source>
        <dbReference type="Proteomes" id="UP000600588"/>
    </source>
</evidence>
<name>A0A8J6Q461_9FLAO</name>
<keyword evidence="2" id="KW-1185">Reference proteome</keyword>
<dbReference type="Pfam" id="PF13692">
    <property type="entry name" value="Glyco_trans_1_4"/>
    <property type="match status" value="1"/>
</dbReference>
<organism evidence="1 2">
    <name type="scientific">Aestuariibaculum sediminum</name>
    <dbReference type="NCBI Taxonomy" id="2770637"/>
    <lineage>
        <taxon>Bacteria</taxon>
        <taxon>Pseudomonadati</taxon>
        <taxon>Bacteroidota</taxon>
        <taxon>Flavobacteriia</taxon>
        <taxon>Flavobacteriales</taxon>
        <taxon>Flavobacteriaceae</taxon>
    </lineage>
</organism>
<gene>
    <name evidence="1" type="ORF">ICJ83_13530</name>
</gene>
<reference evidence="1 2" key="1">
    <citation type="submission" date="2020-09" db="EMBL/GenBank/DDBJ databases">
        <title>TT11 complete genome.</title>
        <authorList>
            <person name="Wu Z."/>
        </authorList>
    </citation>
    <scope>NUCLEOTIDE SEQUENCE [LARGE SCALE GENOMIC DNA]</scope>
    <source>
        <strain evidence="1 2">TT11</strain>
    </source>
</reference>